<feature type="transmembrane region" description="Helical" evidence="14">
    <location>
        <begin position="340"/>
        <end position="360"/>
    </location>
</feature>
<dbReference type="Pfam" id="PF01435">
    <property type="entry name" value="Peptidase_M48"/>
    <property type="match status" value="1"/>
</dbReference>
<dbReference type="CDD" id="cd07343">
    <property type="entry name" value="M48A_Zmpste24p_like"/>
    <property type="match status" value="1"/>
</dbReference>
<dbReference type="EMBL" id="HE575322">
    <property type="protein sequence ID" value="CCC92916.1"/>
    <property type="molecule type" value="Genomic_DNA"/>
</dbReference>
<feature type="active site" description="Proton donor" evidence="12">
    <location>
        <position position="369"/>
    </location>
</feature>
<keyword evidence="5 14" id="KW-0378">Hydrolase</keyword>
<evidence type="ECO:0000256" key="5">
    <source>
        <dbReference type="ARBA" id="ARBA00022801"/>
    </source>
</evidence>
<dbReference type="Gene3D" id="3.30.2010.10">
    <property type="entry name" value="Metalloproteases ('zincins'), catalytic domain"/>
    <property type="match status" value="1"/>
</dbReference>
<evidence type="ECO:0000256" key="3">
    <source>
        <dbReference type="ARBA" id="ARBA00022692"/>
    </source>
</evidence>
<keyword evidence="6 14" id="KW-0256">Endoplasmic reticulum</keyword>
<comment type="subcellular location">
    <subcellularLocation>
        <location evidence="1 14">Endoplasmic reticulum membrane</location>
        <topology evidence="1 14">Multi-pass membrane protein</topology>
    </subcellularLocation>
</comment>
<name>G0UU52_TRYCI</name>
<dbReference type="GO" id="GO:0004222">
    <property type="term" value="F:metalloendopeptidase activity"/>
    <property type="evidence" value="ECO:0007669"/>
    <property type="project" value="UniProtKB-UniRule"/>
</dbReference>
<evidence type="ECO:0000256" key="7">
    <source>
        <dbReference type="ARBA" id="ARBA00022833"/>
    </source>
</evidence>
<comment type="similarity">
    <text evidence="14">Belongs to the peptidase M48A family.</text>
</comment>
<feature type="transmembrane region" description="Helical" evidence="14">
    <location>
        <begin position="156"/>
        <end position="178"/>
    </location>
</feature>
<evidence type="ECO:0000256" key="14">
    <source>
        <dbReference type="RuleBase" id="RU366005"/>
    </source>
</evidence>
<feature type="domain" description="Peptidase M48" evidence="15">
    <location>
        <begin position="218"/>
        <end position="422"/>
    </location>
</feature>
<evidence type="ECO:0000256" key="10">
    <source>
        <dbReference type="ARBA" id="ARBA00023136"/>
    </source>
</evidence>
<keyword evidence="7 13" id="KW-0862">Zinc</keyword>
<accession>G0UU52</accession>
<comment type="cofactor">
    <cofactor evidence="13 14">
        <name>Zn(2+)</name>
        <dbReference type="ChEBI" id="CHEBI:29105"/>
    </cofactor>
    <text evidence="13 14">Binds 1 zinc ion per subunit.</text>
</comment>
<dbReference type="AlphaFoldDB" id="G0UU52"/>
<dbReference type="GO" id="GO:0005789">
    <property type="term" value="C:endoplasmic reticulum membrane"/>
    <property type="evidence" value="ECO:0007669"/>
    <property type="project" value="UniProtKB-SubCell"/>
</dbReference>
<evidence type="ECO:0000256" key="13">
    <source>
        <dbReference type="PIRSR" id="PIRSR627057-2"/>
    </source>
</evidence>
<evidence type="ECO:0000256" key="1">
    <source>
        <dbReference type="ARBA" id="ARBA00004477"/>
    </source>
</evidence>
<feature type="binding site" evidence="13">
    <location>
        <position position="290"/>
    </location>
    <ligand>
        <name>Zn(2+)</name>
        <dbReference type="ChEBI" id="CHEBI:29105"/>
        <note>catalytic</note>
    </ligand>
</feature>
<evidence type="ECO:0000256" key="9">
    <source>
        <dbReference type="ARBA" id="ARBA00023049"/>
    </source>
</evidence>
<dbReference type="Pfam" id="PF16491">
    <property type="entry name" value="Peptidase_M48_N"/>
    <property type="match status" value="1"/>
</dbReference>
<feature type="binding site" evidence="13">
    <location>
        <position position="286"/>
    </location>
    <ligand>
        <name>Zn(2+)</name>
        <dbReference type="ChEBI" id="CHEBI:29105"/>
        <note>catalytic</note>
    </ligand>
</feature>
<dbReference type="VEuPathDB" id="TriTrypDB:TcIL3000_9_3130"/>
<comment type="function">
    <text evidence="14">Proteolytically removes the C-terminal three residues of farnesylated proteins.</text>
</comment>
<feature type="binding site" evidence="13">
    <location>
        <position position="365"/>
    </location>
    <ligand>
        <name>Zn(2+)</name>
        <dbReference type="ChEBI" id="CHEBI:29105"/>
        <note>catalytic</note>
    </ligand>
</feature>
<dbReference type="PANTHER" id="PTHR10120">
    <property type="entry name" value="CAAX PRENYL PROTEASE 1"/>
    <property type="match status" value="1"/>
</dbReference>
<evidence type="ECO:0000256" key="11">
    <source>
        <dbReference type="ARBA" id="ARBA00044456"/>
    </source>
</evidence>
<feature type="domain" description="CAAX prenyl protease 1 N-terminal" evidence="16">
    <location>
        <begin position="38"/>
        <end position="211"/>
    </location>
</feature>
<proteinExistence type="inferred from homology"/>
<dbReference type="InterPro" id="IPR001915">
    <property type="entry name" value="Peptidase_M48"/>
</dbReference>
<reference evidence="17" key="1">
    <citation type="journal article" date="2012" name="Proc. Natl. Acad. Sci. U.S.A.">
        <title>Antigenic diversity is generated by distinct evolutionary mechanisms in African trypanosome species.</title>
        <authorList>
            <person name="Jackson A.P."/>
            <person name="Berry A."/>
            <person name="Aslett M."/>
            <person name="Allison H.C."/>
            <person name="Burton P."/>
            <person name="Vavrova-Anderson J."/>
            <person name="Brown R."/>
            <person name="Browne H."/>
            <person name="Corton N."/>
            <person name="Hauser H."/>
            <person name="Gamble J."/>
            <person name="Gilderthorp R."/>
            <person name="Marcello L."/>
            <person name="McQuillan J."/>
            <person name="Otto T.D."/>
            <person name="Quail M.A."/>
            <person name="Sanders M.J."/>
            <person name="van Tonder A."/>
            <person name="Ginger M.L."/>
            <person name="Field M.C."/>
            <person name="Barry J.D."/>
            <person name="Hertz-Fowler C."/>
            <person name="Berriman M."/>
        </authorList>
    </citation>
    <scope>NUCLEOTIDE SEQUENCE</scope>
    <source>
        <strain evidence="17">IL3000</strain>
    </source>
</reference>
<dbReference type="EC" id="3.4.24.84" evidence="14"/>
<feature type="transmembrane region" description="Helical" evidence="14">
    <location>
        <begin position="184"/>
        <end position="204"/>
    </location>
</feature>
<evidence type="ECO:0000256" key="6">
    <source>
        <dbReference type="ARBA" id="ARBA00022824"/>
    </source>
</evidence>
<protein>
    <recommendedName>
        <fullName evidence="14">CAAX prenyl protease</fullName>
        <ecNumber evidence="14">3.4.24.84</ecNumber>
    </recommendedName>
</protein>
<comment type="catalytic activity">
    <reaction evidence="11 14">
        <text>Hydrolyzes the peptide bond -P2-(S-farnesyl or geranylgeranyl)C-P1'-P2'-P3'-COOH where P1' and P2' are amino acids with aliphatic side chains and P3' is any C-terminal residue.</text>
        <dbReference type="EC" id="3.4.24.84"/>
    </reaction>
</comment>
<feature type="transmembrane region" description="Helical" evidence="14">
    <location>
        <begin position="6"/>
        <end position="27"/>
    </location>
</feature>
<evidence type="ECO:0000259" key="16">
    <source>
        <dbReference type="Pfam" id="PF16491"/>
    </source>
</evidence>
<organism evidence="17">
    <name type="scientific">Trypanosoma congolense (strain IL3000)</name>
    <dbReference type="NCBI Taxonomy" id="1068625"/>
    <lineage>
        <taxon>Eukaryota</taxon>
        <taxon>Discoba</taxon>
        <taxon>Euglenozoa</taxon>
        <taxon>Kinetoplastea</taxon>
        <taxon>Metakinetoplastina</taxon>
        <taxon>Trypanosomatida</taxon>
        <taxon>Trypanosomatidae</taxon>
        <taxon>Trypanosoma</taxon>
        <taxon>Nannomonas</taxon>
    </lineage>
</organism>
<evidence type="ECO:0000256" key="2">
    <source>
        <dbReference type="ARBA" id="ARBA00022670"/>
    </source>
</evidence>
<dbReference type="InterPro" id="IPR027057">
    <property type="entry name" value="CAXX_Prtase_1"/>
</dbReference>
<dbReference type="GO" id="GO:0071586">
    <property type="term" value="P:CAAX-box protein processing"/>
    <property type="evidence" value="ECO:0007669"/>
    <property type="project" value="UniProtKB-UniRule"/>
</dbReference>
<keyword evidence="3 14" id="KW-0812">Transmembrane</keyword>
<sequence length="427" mass="48692">MDMKGGMAFYSSALIGLNTLNFWELYLRYRQWKANINAKLPEHLVGVVEEKEFRANQEYEKDNLVFATVVRVKDLILSNVSLLTRQSSKIYGKLGQVLPVAFGSFSHCYAYSVASDILSTLLSLPFDYYSAFVIEEKHGFNKMTRKEFFLDAIKSFLLRVGLLHTVSTGIILKVVEIFGEDFPLYFFLSATCVLGIFSFVYPTLIQPLFNTYTPISEESELGKKIFVLAGKHKFPLKKLYQVDGSRRSGHSNAYFYGLWSKHIVLYDTIIKQTEGNDDYLLAVLCHELGHWNYSHDKCLFGIAVLQLFCMSYGAKAVIFNDEMYRQFGFHDSNPFIGFEIFTQVFVEPISTILGYAVSLLTRQLEFQADRYAVKSGYGSQLIDGLLLIHKENKGLLTPDPLFAALKYSHPPLGQRLDALKAEQKKQK</sequence>
<evidence type="ECO:0000256" key="8">
    <source>
        <dbReference type="ARBA" id="ARBA00022989"/>
    </source>
</evidence>
<keyword evidence="8 14" id="KW-1133">Transmembrane helix</keyword>
<dbReference type="InterPro" id="IPR032456">
    <property type="entry name" value="Peptidase_M48_N"/>
</dbReference>
<dbReference type="MEROPS" id="M48.020"/>
<keyword evidence="9 14" id="KW-0482">Metalloprotease</keyword>
<evidence type="ECO:0000313" key="17">
    <source>
        <dbReference type="EMBL" id="CCC92916.1"/>
    </source>
</evidence>
<gene>
    <name evidence="17" type="ORF">TCIL3000_9_3130</name>
</gene>
<keyword evidence="10 14" id="KW-0472">Membrane</keyword>
<evidence type="ECO:0000256" key="12">
    <source>
        <dbReference type="PIRSR" id="PIRSR627057-1"/>
    </source>
</evidence>
<evidence type="ECO:0000256" key="4">
    <source>
        <dbReference type="ARBA" id="ARBA00022723"/>
    </source>
</evidence>
<feature type="transmembrane region" description="Helical" evidence="14">
    <location>
        <begin position="298"/>
        <end position="320"/>
    </location>
</feature>
<keyword evidence="2 14" id="KW-0645">Protease</keyword>
<dbReference type="GO" id="GO:0046872">
    <property type="term" value="F:metal ion binding"/>
    <property type="evidence" value="ECO:0007669"/>
    <property type="project" value="UniProtKB-UniRule"/>
</dbReference>
<evidence type="ECO:0000259" key="15">
    <source>
        <dbReference type="Pfam" id="PF01435"/>
    </source>
</evidence>
<keyword evidence="4 13" id="KW-0479">Metal-binding</keyword>
<feature type="active site" evidence="12">
    <location>
        <position position="287"/>
    </location>
</feature>
<dbReference type="FunFam" id="3.30.2010.10:FF:000002">
    <property type="entry name" value="CAAX prenyl protease"/>
    <property type="match status" value="1"/>
</dbReference>